<reference evidence="1 2" key="1">
    <citation type="submission" date="2014-12" db="EMBL/GenBank/DDBJ databases">
        <title>Comparative genome analysis of Bacillus coagulans HM-08, Clostridium butyricum HM-68, Bacillus subtilis HM-66 and Bacillus licheniformis BL-09.</title>
        <authorList>
            <person name="Zhang H."/>
        </authorList>
    </citation>
    <scope>NUCLEOTIDE SEQUENCE [LARGE SCALE GENOMIC DNA]</scope>
    <source>
        <strain evidence="1 2">HM-66</strain>
    </source>
</reference>
<accession>A0A0D1L7C2</accession>
<gene>
    <name evidence="1" type="ORF">SC09_Contig24orf00722</name>
</gene>
<dbReference type="AlphaFoldDB" id="A0A0D1L7C2"/>
<dbReference type="Proteomes" id="UP000032247">
    <property type="component" value="Unassembled WGS sequence"/>
</dbReference>
<proteinExistence type="predicted"/>
<dbReference type="PATRIC" id="fig|1423.134.peg.498"/>
<evidence type="ECO:0000313" key="1">
    <source>
        <dbReference type="EMBL" id="KIU11656.1"/>
    </source>
</evidence>
<protein>
    <submittedName>
        <fullName evidence="1">Uncharacterized protein</fullName>
    </submittedName>
</protein>
<name>A0A0D1L7C2_BACIU</name>
<organism evidence="1 2">
    <name type="scientific">Bacillus subtilis</name>
    <dbReference type="NCBI Taxonomy" id="1423"/>
    <lineage>
        <taxon>Bacteria</taxon>
        <taxon>Bacillati</taxon>
        <taxon>Bacillota</taxon>
        <taxon>Bacilli</taxon>
        <taxon>Bacillales</taxon>
        <taxon>Bacillaceae</taxon>
        <taxon>Bacillus</taxon>
    </lineage>
</organism>
<evidence type="ECO:0000313" key="2">
    <source>
        <dbReference type="Proteomes" id="UP000032247"/>
    </source>
</evidence>
<sequence>MRSLESALLAFVSISLLSPLSFLCSYYEGFLKKIQTIAMKTLSTNL</sequence>
<dbReference type="EMBL" id="JXBC01000003">
    <property type="protein sequence ID" value="KIU11656.1"/>
    <property type="molecule type" value="Genomic_DNA"/>
</dbReference>
<comment type="caution">
    <text evidence="1">The sequence shown here is derived from an EMBL/GenBank/DDBJ whole genome shotgun (WGS) entry which is preliminary data.</text>
</comment>